<evidence type="ECO:0000313" key="4">
    <source>
        <dbReference type="Proteomes" id="UP001164776"/>
    </source>
</evidence>
<dbReference type="EMBL" id="MU629446">
    <property type="protein sequence ID" value="KAJ1257026.1"/>
    <property type="molecule type" value="Genomic_DNA"/>
</dbReference>
<evidence type="ECO:0000259" key="2">
    <source>
        <dbReference type="PROSITE" id="PS50102"/>
    </source>
</evidence>
<dbReference type="Proteomes" id="UP001164776">
    <property type="component" value="Unassembled WGS sequence"/>
</dbReference>
<proteinExistence type="predicted"/>
<dbReference type="InterPro" id="IPR000504">
    <property type="entry name" value="RRM_dom"/>
</dbReference>
<dbReference type="Pfam" id="PF00076">
    <property type="entry name" value="RRM_1"/>
    <property type="match status" value="1"/>
</dbReference>
<dbReference type="PANTHER" id="PTHR33110:SF134">
    <property type="entry name" value="OS09G0565350 PROTEIN"/>
    <property type="match status" value="1"/>
</dbReference>
<accession>A0A9W7XEF0</accession>
<dbReference type="SMART" id="SM00360">
    <property type="entry name" value="RRM"/>
    <property type="match status" value="1"/>
</dbReference>
<dbReference type="Pfam" id="PF03478">
    <property type="entry name" value="Beta-prop_KIB1-4"/>
    <property type="match status" value="1"/>
</dbReference>
<dbReference type="SUPFAM" id="SSF54928">
    <property type="entry name" value="RNA-binding domain, RBD"/>
    <property type="match status" value="1"/>
</dbReference>
<dbReference type="GO" id="GO:0003723">
    <property type="term" value="F:RNA binding"/>
    <property type="evidence" value="ECO:0007669"/>
    <property type="project" value="UniProtKB-UniRule"/>
</dbReference>
<gene>
    <name evidence="3" type="ORF">BS78_K233300</name>
</gene>
<keyword evidence="1" id="KW-0694">RNA-binding</keyword>
<sequence>MPAAADPAEDGVDWRPRADLPLDLLRDISRHLHAATDYARFHAVCVPWHDALPPARSRPAFLPWLLAPSDGSGNRKARCVFVSPKSSRRCCAAGTEIVFRDRRWVISTEDGVADSVLTTCRPGSSSGADVNNPLARSAMAATLLPSLPSDDATTLWVDHAVGTVSGDGTIFLYVIDLVSRPYTSPSINVALLRPGDSDWTLVRQKISSNSECAAYSSGKIVVCDRYERWGSQRIEASQVGDHLLRLMPPPVRVHRPRHGDGKAVHSCHVLESRVEILLASVLVDRGHHDYWHRSSGYRSNDLLDSDFNSVGNFAAGLLVSRDGRSLADRVMFLGWPSSFAVDAARFGMSGAGCAYFNTKCELYGGIWSKSPLYCCRVFKYSFHDGKSELVQQLPSEWSRQACTWLTPQPSISSTEVIYWIYVGNLSRKVDSHQLRQFFSKNVKVVDARRSRGFGFVTMTMAVDDEPLKAIAKLDGQVLDGRPLRVKFADPEQR</sequence>
<dbReference type="InterPro" id="IPR035979">
    <property type="entry name" value="RBD_domain_sf"/>
</dbReference>
<dbReference type="PROSITE" id="PS50102">
    <property type="entry name" value="RRM"/>
    <property type="match status" value="1"/>
</dbReference>
<evidence type="ECO:0000313" key="3">
    <source>
        <dbReference type="EMBL" id="KAJ1257026.1"/>
    </source>
</evidence>
<feature type="domain" description="RRM" evidence="2">
    <location>
        <begin position="418"/>
        <end position="490"/>
    </location>
</feature>
<comment type="caution">
    <text evidence="3">The sequence shown here is derived from an EMBL/GenBank/DDBJ whole genome shotgun (WGS) entry which is preliminary data.</text>
</comment>
<organism evidence="3 4">
    <name type="scientific">Paspalum vaginatum</name>
    <name type="common">seashore paspalum</name>
    <dbReference type="NCBI Taxonomy" id="158149"/>
    <lineage>
        <taxon>Eukaryota</taxon>
        <taxon>Viridiplantae</taxon>
        <taxon>Streptophyta</taxon>
        <taxon>Embryophyta</taxon>
        <taxon>Tracheophyta</taxon>
        <taxon>Spermatophyta</taxon>
        <taxon>Magnoliopsida</taxon>
        <taxon>Liliopsida</taxon>
        <taxon>Poales</taxon>
        <taxon>Poaceae</taxon>
        <taxon>PACMAD clade</taxon>
        <taxon>Panicoideae</taxon>
        <taxon>Andropogonodae</taxon>
        <taxon>Paspaleae</taxon>
        <taxon>Paspalinae</taxon>
        <taxon>Paspalum</taxon>
    </lineage>
</organism>
<reference evidence="3 4" key="1">
    <citation type="submission" date="2022-10" db="EMBL/GenBank/DDBJ databases">
        <title>WGS assembly of Paspalum vaginatum 540-79.</title>
        <authorList>
            <person name="Sun G."/>
            <person name="Wase N."/>
            <person name="Shu S."/>
            <person name="Jenkins J."/>
            <person name="Zhou B."/>
            <person name="Torres-Rodriguez J."/>
            <person name="Chen C."/>
            <person name="Sandor L."/>
            <person name="Plott C."/>
            <person name="Yoshinga Y."/>
            <person name="Daum C."/>
            <person name="Qi P."/>
            <person name="Barry K."/>
            <person name="Lipzen A."/>
            <person name="Berry L."/>
            <person name="Pedersen C."/>
            <person name="Gottilla T."/>
            <person name="Foltz A."/>
            <person name="Yu H."/>
            <person name="O'Malley R."/>
            <person name="Zhang C."/>
            <person name="Devos K."/>
            <person name="Sigmon B."/>
            <person name="Yu B."/>
            <person name="Obata T."/>
            <person name="Schmutz J."/>
            <person name="Schnable J."/>
        </authorList>
    </citation>
    <scope>NUCLEOTIDE SEQUENCE [LARGE SCALE GENOMIC DNA]</scope>
    <source>
        <strain evidence="4">cv. 540-79</strain>
    </source>
</reference>
<dbReference type="InterPro" id="IPR012677">
    <property type="entry name" value="Nucleotide-bd_a/b_plait_sf"/>
</dbReference>
<evidence type="ECO:0000256" key="1">
    <source>
        <dbReference type="PROSITE-ProRule" id="PRU00176"/>
    </source>
</evidence>
<dbReference type="OrthoDB" id="694843at2759"/>
<protein>
    <recommendedName>
        <fullName evidence="2">RRM domain-containing protein</fullName>
    </recommendedName>
</protein>
<dbReference type="InterPro" id="IPR005174">
    <property type="entry name" value="KIB1-4_b-propeller"/>
</dbReference>
<dbReference type="Gene3D" id="3.30.70.330">
    <property type="match status" value="1"/>
</dbReference>
<dbReference type="AlphaFoldDB" id="A0A9W7XEF0"/>
<name>A0A9W7XEF0_9POAL</name>
<dbReference type="PANTHER" id="PTHR33110">
    <property type="entry name" value="F-BOX/KELCH-REPEAT PROTEIN-RELATED"/>
    <property type="match status" value="1"/>
</dbReference>
<keyword evidence="4" id="KW-1185">Reference proteome</keyword>